<gene>
    <name evidence="2" type="ORF">SAMN05877838_0890</name>
</gene>
<dbReference type="EMBL" id="OCPC01000001">
    <property type="protein sequence ID" value="SOE12652.1"/>
    <property type="molecule type" value="Genomic_DNA"/>
</dbReference>
<protein>
    <submittedName>
        <fullName evidence="2">Uncharacterized protein</fullName>
    </submittedName>
</protein>
<keyword evidence="1" id="KW-0732">Signal</keyword>
<name>A0A286HY15_9HYPH</name>
<organism evidence="2 3">
    <name type="scientific">Hoeflea halophila</name>
    <dbReference type="NCBI Taxonomy" id="714899"/>
    <lineage>
        <taxon>Bacteria</taxon>
        <taxon>Pseudomonadati</taxon>
        <taxon>Pseudomonadota</taxon>
        <taxon>Alphaproteobacteria</taxon>
        <taxon>Hyphomicrobiales</taxon>
        <taxon>Rhizobiaceae</taxon>
        <taxon>Hoeflea</taxon>
    </lineage>
</organism>
<accession>A0A286HY15</accession>
<evidence type="ECO:0000313" key="2">
    <source>
        <dbReference type="EMBL" id="SOE12652.1"/>
    </source>
</evidence>
<feature type="signal peptide" evidence="1">
    <location>
        <begin position="1"/>
        <end position="25"/>
    </location>
</feature>
<proteinExistence type="predicted"/>
<dbReference type="AlphaFoldDB" id="A0A286HY15"/>
<evidence type="ECO:0000313" key="3">
    <source>
        <dbReference type="Proteomes" id="UP000219465"/>
    </source>
</evidence>
<evidence type="ECO:0000256" key="1">
    <source>
        <dbReference type="SAM" id="SignalP"/>
    </source>
</evidence>
<sequence length="68" mass="7449">MWWPSSLLSAYGNMLWHLMFPGAAAYGKPAENHTTSENEKGPDAKCPGLFIGRGQVIDPPAVWLSAYL</sequence>
<feature type="chain" id="PRO_5012109047" evidence="1">
    <location>
        <begin position="26"/>
        <end position="68"/>
    </location>
</feature>
<keyword evidence="3" id="KW-1185">Reference proteome</keyword>
<reference evidence="3" key="1">
    <citation type="submission" date="2017-08" db="EMBL/GenBank/DDBJ databases">
        <authorList>
            <person name="Varghese N."/>
            <person name="Submissions S."/>
        </authorList>
    </citation>
    <scope>NUCLEOTIDE SEQUENCE [LARGE SCALE GENOMIC DNA]</scope>
    <source>
        <strain evidence="3">KCTC 23107</strain>
    </source>
</reference>
<dbReference type="Proteomes" id="UP000219465">
    <property type="component" value="Unassembled WGS sequence"/>
</dbReference>